<evidence type="ECO:0000256" key="28">
    <source>
        <dbReference type="ARBA" id="ARBA00030957"/>
    </source>
</evidence>
<evidence type="ECO:0000256" key="13">
    <source>
        <dbReference type="ARBA" id="ARBA00018180"/>
    </source>
</evidence>
<reference evidence="38" key="3">
    <citation type="submission" date="2015-06" db="UniProtKB">
        <authorList>
            <consortium name="EnsemblPlants"/>
        </authorList>
    </citation>
    <scope>IDENTIFICATION</scope>
    <source>
        <strain evidence="38">cv. Jemalong A17</strain>
    </source>
</reference>
<dbReference type="NCBIfam" id="NF010311">
    <property type="entry name" value="PRK13748.1"/>
    <property type="match status" value="1"/>
</dbReference>
<evidence type="ECO:0000256" key="3">
    <source>
        <dbReference type="ARBA" id="ARBA00004418"/>
    </source>
</evidence>
<evidence type="ECO:0000256" key="34">
    <source>
        <dbReference type="SAM" id="MobiDB-lite"/>
    </source>
</evidence>
<feature type="domain" description="HMA" evidence="36">
    <location>
        <begin position="208"/>
        <end position="273"/>
    </location>
</feature>
<dbReference type="GO" id="GO:0003955">
    <property type="term" value="F:NAD(P)H dehydrogenase (quinone) activity"/>
    <property type="evidence" value="ECO:0000318"/>
    <property type="project" value="GO_Central"/>
</dbReference>
<evidence type="ECO:0000259" key="36">
    <source>
        <dbReference type="PROSITE" id="PS50846"/>
    </source>
</evidence>
<dbReference type="PROSITE" id="PS50846">
    <property type="entry name" value="HMA_2"/>
    <property type="match status" value="2"/>
</dbReference>
<comment type="catalytic activity">
    <reaction evidence="33">
        <text>Hg + NADP(+) + H(+) = Hg(2+) + NADPH</text>
        <dbReference type="Rhea" id="RHEA:23856"/>
        <dbReference type="ChEBI" id="CHEBI:15378"/>
        <dbReference type="ChEBI" id="CHEBI:16170"/>
        <dbReference type="ChEBI" id="CHEBI:16793"/>
        <dbReference type="ChEBI" id="CHEBI:57783"/>
        <dbReference type="ChEBI" id="CHEBI:58349"/>
        <dbReference type="EC" id="1.16.1.1"/>
    </reaction>
</comment>
<comment type="similarity">
    <text evidence="4">Belongs to the MerP family.</text>
</comment>
<evidence type="ECO:0000256" key="33">
    <source>
        <dbReference type="ARBA" id="ARBA00048984"/>
    </source>
</evidence>
<feature type="region of interest" description="Disordered" evidence="34">
    <location>
        <begin position="665"/>
        <end position="720"/>
    </location>
</feature>
<evidence type="ECO:0000256" key="17">
    <source>
        <dbReference type="ARBA" id="ARBA00022729"/>
    </source>
</evidence>
<evidence type="ECO:0000256" key="29">
    <source>
        <dbReference type="ARBA" id="ARBA00031271"/>
    </source>
</evidence>
<evidence type="ECO:0000313" key="37">
    <source>
        <dbReference type="EMBL" id="KEH15703.1"/>
    </source>
</evidence>
<dbReference type="CDD" id="cd00371">
    <property type="entry name" value="HMA"/>
    <property type="match status" value="2"/>
</dbReference>
<dbReference type="InterPro" id="IPR004927">
    <property type="entry name" value="MerB"/>
</dbReference>
<dbReference type="PRINTS" id="PR00945">
    <property type="entry name" value="HGRDTASE"/>
</dbReference>
<comment type="subcellular location">
    <subcellularLocation>
        <location evidence="3">Periplasm</location>
    </subcellularLocation>
</comment>
<evidence type="ECO:0000256" key="5">
    <source>
        <dbReference type="ARBA" id="ARBA00007532"/>
    </source>
</evidence>
<gene>
    <name evidence="37" type="ORF">MTR_0644s0030</name>
</gene>
<evidence type="ECO:0000256" key="24">
    <source>
        <dbReference type="ARBA" id="ARBA00023157"/>
    </source>
</evidence>
<dbReference type="NCBIfam" id="TIGR02053">
    <property type="entry name" value="MerA"/>
    <property type="match status" value="1"/>
</dbReference>
<keyword evidence="18" id="KW-0574">Periplasm</keyword>
<dbReference type="PROSITE" id="PS00076">
    <property type="entry name" value="PYRIDINE_REDOX_1"/>
    <property type="match status" value="1"/>
</dbReference>
<dbReference type="SUPFAM" id="SSF160387">
    <property type="entry name" value="NosL/MerB-like"/>
    <property type="match status" value="1"/>
</dbReference>
<dbReference type="InterPro" id="IPR011795">
    <property type="entry name" value="MerP"/>
</dbReference>
<dbReference type="GO" id="GO:0045340">
    <property type="term" value="F:mercury ion binding"/>
    <property type="evidence" value="ECO:0007669"/>
    <property type="project" value="InterPro"/>
</dbReference>
<evidence type="ECO:0000256" key="22">
    <source>
        <dbReference type="ARBA" id="ARBA00023002"/>
    </source>
</evidence>
<keyword evidence="24" id="KW-1015">Disulfide bond</keyword>
<keyword evidence="39" id="KW-1185">Reference proteome</keyword>
<keyword evidence="14" id="KW-0475">Mercuric resistance</keyword>
<evidence type="ECO:0000256" key="9">
    <source>
        <dbReference type="ARBA" id="ARBA00012661"/>
    </source>
</evidence>
<dbReference type="InterPro" id="IPR017969">
    <property type="entry name" value="Heavy-metal-associated_CS"/>
</dbReference>
<evidence type="ECO:0000313" key="38">
    <source>
        <dbReference type="EnsemblPlants" id="KEH15703"/>
    </source>
</evidence>
<dbReference type="InterPro" id="IPR006122">
    <property type="entry name" value="HMA_Cu_ion-bd"/>
</dbReference>
<comment type="similarity">
    <text evidence="6">Belongs to the MerB family.</text>
</comment>
<feature type="signal peptide" evidence="35">
    <location>
        <begin position="1"/>
        <end position="19"/>
    </location>
</feature>
<dbReference type="Gene3D" id="3.30.70.100">
    <property type="match status" value="2"/>
</dbReference>
<dbReference type="Pfam" id="PF12324">
    <property type="entry name" value="HTH_15"/>
    <property type="match status" value="1"/>
</dbReference>
<dbReference type="PANTHER" id="PTHR43014:SF2">
    <property type="entry name" value="MERCURIC REDUCTASE"/>
    <property type="match status" value="1"/>
</dbReference>
<organism evidence="37 39">
    <name type="scientific">Medicago truncatula</name>
    <name type="common">Barrel medic</name>
    <name type="synonym">Medicago tribuloides</name>
    <dbReference type="NCBI Taxonomy" id="3880"/>
    <lineage>
        <taxon>Eukaryota</taxon>
        <taxon>Viridiplantae</taxon>
        <taxon>Streptophyta</taxon>
        <taxon>Embryophyta</taxon>
        <taxon>Tracheophyta</taxon>
        <taxon>Spermatophyta</taxon>
        <taxon>Magnoliopsida</taxon>
        <taxon>eudicotyledons</taxon>
        <taxon>Gunneridae</taxon>
        <taxon>Pentapetalae</taxon>
        <taxon>rosids</taxon>
        <taxon>fabids</taxon>
        <taxon>Fabales</taxon>
        <taxon>Fabaceae</taxon>
        <taxon>Papilionoideae</taxon>
        <taxon>50 kb inversion clade</taxon>
        <taxon>NPAAA clade</taxon>
        <taxon>Hologalegina</taxon>
        <taxon>IRL clade</taxon>
        <taxon>Trifolieae</taxon>
        <taxon>Medicago</taxon>
    </lineage>
</organism>
<comment type="cofactor">
    <cofactor evidence="2">
        <name>FAD</name>
        <dbReference type="ChEBI" id="CHEBI:57692"/>
    </cofactor>
</comment>
<comment type="function">
    <text evidence="32">Involved in mercury resistance. Acts as a mercury scavenger that specifically binds to a mercuric ion in the periplasm and probably passes it to the cytoplasmic mercuric reductase MerA via the mercuric transport protein MerT.</text>
</comment>
<dbReference type="GO" id="GO:0015097">
    <property type="term" value="F:mercury ion transmembrane transporter activity"/>
    <property type="evidence" value="ECO:0007669"/>
    <property type="project" value="InterPro"/>
</dbReference>
<evidence type="ECO:0000313" key="39">
    <source>
        <dbReference type="Proteomes" id="UP000002051"/>
    </source>
</evidence>
<keyword evidence="16" id="KW-0479">Metal-binding</keyword>
<dbReference type="SUPFAM" id="SSF55008">
    <property type="entry name" value="HMA, heavy metal-associated domain"/>
    <property type="match status" value="2"/>
</dbReference>
<keyword evidence="17 35" id="KW-0732">Signal</keyword>
<evidence type="ECO:0000256" key="11">
    <source>
        <dbReference type="ARBA" id="ARBA00013601"/>
    </source>
</evidence>
<dbReference type="HOGENOM" id="CLU_306833_0_0_1"/>
<dbReference type="GO" id="GO:0016668">
    <property type="term" value="F:oxidoreductase activity, acting on a sulfur group of donors, NAD(P) as acceptor"/>
    <property type="evidence" value="ECO:0007669"/>
    <property type="project" value="InterPro"/>
</dbReference>
<evidence type="ECO:0000256" key="31">
    <source>
        <dbReference type="ARBA" id="ARBA00033174"/>
    </source>
</evidence>
<dbReference type="GO" id="GO:0018836">
    <property type="term" value="F:alkylmercury lyase activity"/>
    <property type="evidence" value="ECO:0007669"/>
    <property type="project" value="UniProtKB-EC"/>
</dbReference>
<keyword evidence="21" id="KW-0476">Mercury</keyword>
<evidence type="ECO:0000256" key="1">
    <source>
        <dbReference type="ARBA" id="ARBA00000165"/>
    </source>
</evidence>
<evidence type="ECO:0000256" key="20">
    <source>
        <dbReference type="ARBA" id="ARBA00022857"/>
    </source>
</evidence>
<keyword evidence="23" id="KW-0186">Copper</keyword>
<evidence type="ECO:0000256" key="2">
    <source>
        <dbReference type="ARBA" id="ARBA00001974"/>
    </source>
</evidence>
<evidence type="ECO:0000256" key="8">
    <source>
        <dbReference type="ARBA" id="ARBA00011738"/>
    </source>
</evidence>
<dbReference type="InterPro" id="IPR012999">
    <property type="entry name" value="Pyr_OxRdtase_I_AS"/>
</dbReference>
<reference evidence="37 39" key="2">
    <citation type="journal article" date="2014" name="BMC Genomics">
        <title>An improved genome release (version Mt4.0) for the model legume Medicago truncatula.</title>
        <authorList>
            <person name="Tang H."/>
            <person name="Krishnakumar V."/>
            <person name="Bidwell S."/>
            <person name="Rosen B."/>
            <person name="Chan A."/>
            <person name="Zhou S."/>
            <person name="Gentzbittel L."/>
            <person name="Childs K.L."/>
            <person name="Yandell M."/>
            <person name="Gundlach H."/>
            <person name="Mayer K.F."/>
            <person name="Schwartz D.C."/>
            <person name="Town C.D."/>
        </authorList>
    </citation>
    <scope>GENOME REANNOTATION</scope>
    <source>
        <strain evidence="37">A17</strain>
        <strain evidence="38 39">cv. Jemalong A17</strain>
    </source>
</reference>
<evidence type="ECO:0000256" key="25">
    <source>
        <dbReference type="ARBA" id="ARBA00023239"/>
    </source>
</evidence>
<evidence type="ECO:0000256" key="27">
    <source>
        <dbReference type="ARBA" id="ARBA00025326"/>
    </source>
</evidence>
<dbReference type="Pfam" id="PF07992">
    <property type="entry name" value="Pyr_redox_2"/>
    <property type="match status" value="1"/>
</dbReference>
<dbReference type="NCBIfam" id="TIGR00003">
    <property type="entry name" value="copper ion binding protein"/>
    <property type="match status" value="1"/>
</dbReference>
<reference evidence="37 39" key="1">
    <citation type="journal article" date="2011" name="Nature">
        <title>The Medicago genome provides insight into the evolution of rhizobial symbioses.</title>
        <authorList>
            <person name="Young N.D."/>
            <person name="Debelle F."/>
            <person name="Oldroyd G.E."/>
            <person name="Geurts R."/>
            <person name="Cannon S.B."/>
            <person name="Udvardi M.K."/>
            <person name="Benedito V.A."/>
            <person name="Mayer K.F."/>
            <person name="Gouzy J."/>
            <person name="Schoof H."/>
            <person name="Van de Peer Y."/>
            <person name="Proost S."/>
            <person name="Cook D.R."/>
            <person name="Meyers B.C."/>
            <person name="Spannagl M."/>
            <person name="Cheung F."/>
            <person name="De Mita S."/>
            <person name="Krishnakumar V."/>
            <person name="Gundlach H."/>
            <person name="Zhou S."/>
            <person name="Mudge J."/>
            <person name="Bharti A.K."/>
            <person name="Murray J.D."/>
            <person name="Naoumkina M.A."/>
            <person name="Rosen B."/>
            <person name="Silverstein K.A."/>
            <person name="Tang H."/>
            <person name="Rombauts S."/>
            <person name="Zhao P.X."/>
            <person name="Zhou P."/>
            <person name="Barbe V."/>
            <person name="Bardou P."/>
            <person name="Bechner M."/>
            <person name="Bellec A."/>
            <person name="Berger A."/>
            <person name="Berges H."/>
            <person name="Bidwell S."/>
            <person name="Bisseling T."/>
            <person name="Choisne N."/>
            <person name="Couloux A."/>
            <person name="Denny R."/>
            <person name="Deshpande S."/>
            <person name="Dai X."/>
            <person name="Doyle J.J."/>
            <person name="Dudez A.M."/>
            <person name="Farmer A.D."/>
            <person name="Fouteau S."/>
            <person name="Franken C."/>
            <person name="Gibelin C."/>
            <person name="Gish J."/>
            <person name="Goldstein S."/>
            <person name="Gonzalez A.J."/>
            <person name="Green P.J."/>
            <person name="Hallab A."/>
            <person name="Hartog M."/>
            <person name="Hua A."/>
            <person name="Humphray S.J."/>
            <person name="Jeong D.H."/>
            <person name="Jing Y."/>
            <person name="Jocker A."/>
            <person name="Kenton S.M."/>
            <person name="Kim D.J."/>
            <person name="Klee K."/>
            <person name="Lai H."/>
            <person name="Lang C."/>
            <person name="Lin S."/>
            <person name="Macmil S.L."/>
            <person name="Magdelenat G."/>
            <person name="Matthews L."/>
            <person name="McCorrison J."/>
            <person name="Monaghan E.L."/>
            <person name="Mun J.H."/>
            <person name="Najar F.Z."/>
            <person name="Nicholson C."/>
            <person name="Noirot C."/>
            <person name="O'Bleness M."/>
            <person name="Paule C.R."/>
            <person name="Poulain J."/>
            <person name="Prion F."/>
            <person name="Qin B."/>
            <person name="Qu C."/>
            <person name="Retzel E.F."/>
            <person name="Riddle C."/>
            <person name="Sallet E."/>
            <person name="Samain S."/>
            <person name="Samson N."/>
            <person name="Sanders I."/>
            <person name="Saurat O."/>
            <person name="Scarpelli C."/>
            <person name="Schiex T."/>
            <person name="Segurens B."/>
            <person name="Severin A.J."/>
            <person name="Sherrier D.J."/>
            <person name="Shi R."/>
            <person name="Sims S."/>
            <person name="Singer S.R."/>
            <person name="Sinharoy S."/>
            <person name="Sterck L."/>
            <person name="Viollet A."/>
            <person name="Wang B.B."/>
            <person name="Wang K."/>
            <person name="Wang M."/>
            <person name="Wang X."/>
            <person name="Warfsmann J."/>
            <person name="Weissenbach J."/>
            <person name="White D.D."/>
            <person name="White J.D."/>
            <person name="Wiley G.B."/>
            <person name="Wincker P."/>
            <person name="Xing Y."/>
            <person name="Yang L."/>
            <person name="Yao Z."/>
            <person name="Ying F."/>
            <person name="Zhai J."/>
            <person name="Zhou L."/>
            <person name="Zuber A."/>
            <person name="Denarie J."/>
            <person name="Dixon R.A."/>
            <person name="May G.D."/>
            <person name="Schwartz D.C."/>
            <person name="Rogers J."/>
            <person name="Quetier F."/>
            <person name="Town C.D."/>
            <person name="Roe B.A."/>
        </authorList>
    </citation>
    <scope>NUCLEOTIDE SEQUENCE [LARGE SCALE GENOMIC DNA]</scope>
    <source>
        <strain evidence="37">A17</strain>
        <strain evidence="38 39">cv. Jemalong A17</strain>
    </source>
</reference>
<dbReference type="PANTHER" id="PTHR43014">
    <property type="entry name" value="MERCURIC REDUCTASE"/>
    <property type="match status" value="1"/>
</dbReference>
<keyword evidence="19" id="KW-0274">FAD</keyword>
<dbReference type="InterPro" id="IPR006121">
    <property type="entry name" value="HMA_dom"/>
</dbReference>
<dbReference type="EC" id="1.16.1.1" evidence="9"/>
<dbReference type="Gene3D" id="3.50.50.60">
    <property type="entry name" value="FAD/NAD(P)-binding domain"/>
    <property type="match status" value="2"/>
</dbReference>
<dbReference type="Pfam" id="PF00403">
    <property type="entry name" value="HMA"/>
    <property type="match status" value="2"/>
</dbReference>
<dbReference type="EC" id="4.99.1.2" evidence="10"/>
<dbReference type="SUPFAM" id="SSF46785">
    <property type="entry name" value="Winged helix' DNA-binding domain"/>
    <property type="match status" value="1"/>
</dbReference>
<dbReference type="AlphaFoldDB" id="A0A072TFB1"/>
<evidence type="ECO:0000256" key="35">
    <source>
        <dbReference type="SAM" id="SignalP"/>
    </source>
</evidence>
<keyword evidence="25" id="KW-0456">Lyase</keyword>
<dbReference type="GO" id="GO:0005507">
    <property type="term" value="F:copper ion binding"/>
    <property type="evidence" value="ECO:0007669"/>
    <property type="project" value="InterPro"/>
</dbReference>
<evidence type="ECO:0000256" key="19">
    <source>
        <dbReference type="ARBA" id="ARBA00022827"/>
    </source>
</evidence>
<feature type="compositionally biased region" description="Basic and acidic residues" evidence="34">
    <location>
        <begin position="690"/>
        <end position="706"/>
    </location>
</feature>
<proteinExistence type="inferred from homology"/>
<sequence>MKKLLAALALAVVAVPVWAATQTVTLSVPGMTCAACPITVKHALSQVTGVEKTDVRFEQREAVVTFDDGKTSVQALTKATADAGYPSPVCLAASCRRWAVRAASRDRQSGRHHWSGLPEPVRRVVHPHPATGLRRRRAVRQCGRLAQASAVAPYRARPDRAAAGAGSRVCDARLWRAQRLAALSRSRHYGGDIALGPVLPGPTQRSKAMMTLKIDGMTCASCAEHVRQALEKVPGVRSAAVSYSKALADLTVDEGVSHDTLTAAVTTAGYHARVADVPPHSAGLPGKTPGSAETGGKRSGGDSALRVAVIGSGGAAMAAALKAAENGAQVTLIERGTIGGTCVNVGCVPSKIMIRAAHIAYLRQTSPFDAGITATAPAIDRPRMLAQQQARVDELRHAKYENILDTSPNINVLHGEARFTGSHSLTITLTAGGERTVSFDRCLIATGATAAVPPIPGLKDTPYWTSTEALVNDAIPERLAVIGSSVVALELAQAFARLGSHVTVLARHTLLYQEDPAIGEAVTAAFRAEGIEVLEQTQATHVSHADGKFVVTTNHGELRADQLLVATGRAPNTGSLNVAGAGVQLDERGAIVIDGGMRTSAPDIYAAGDCTNQPQFVYVAAAAGTRAAINMTGGDVRLNLDTMPTVVFTEPQVATVGYSEAQAHRAGIETDNRTLTLDNVPRGGARGGRTHPDGRDRDPRKDDRAGPRRPAVPVPDNGRGAQARCADLLEGCEAALMLRGITCGGTTMNLARHTAELVERLAMANQLEGFADLFVVLLRELSKGAPVSPAALALALDWPIERVSVALEQAVSTEWDDYGNVVGYGLTLRETPHTFEVDGRRLYTWCAFDTLFFPALIDRTAHVVSRCAATGTPVSLTVTPTAIEDIEPTGAAVSLILPQNTPDIRAAFCCHVHFFASAAAGQQWAATRPGIEVVSVRDAFAVGRECAERLLGATCLRNAGSTNRA</sequence>
<dbReference type="InterPro" id="IPR021179">
    <property type="entry name" value="Mercury_reductase_MerA"/>
</dbReference>
<dbReference type="NCBIfam" id="TIGR02052">
    <property type="entry name" value="MerP"/>
    <property type="match status" value="1"/>
</dbReference>
<comment type="subunit">
    <text evidence="7">Monomer.</text>
</comment>
<accession>A0A072TFB1</accession>
<keyword evidence="15" id="KW-0285">Flavoprotein</keyword>
<evidence type="ECO:0000256" key="23">
    <source>
        <dbReference type="ARBA" id="ARBA00023008"/>
    </source>
</evidence>
<dbReference type="Pfam" id="PF03243">
    <property type="entry name" value="MerB"/>
    <property type="match status" value="1"/>
</dbReference>
<dbReference type="Pfam" id="PF02852">
    <property type="entry name" value="Pyr_redox_dim"/>
    <property type="match status" value="1"/>
</dbReference>
<evidence type="ECO:0000256" key="10">
    <source>
        <dbReference type="ARBA" id="ARBA00013237"/>
    </source>
</evidence>
<evidence type="ECO:0000256" key="26">
    <source>
        <dbReference type="ARBA" id="ARBA00023284"/>
    </source>
</evidence>
<feature type="domain" description="HMA" evidence="36">
    <location>
        <begin position="22"/>
        <end position="88"/>
    </location>
</feature>
<dbReference type="EnsemblPlants" id="KEH15703">
    <property type="protein sequence ID" value="KEH15703"/>
    <property type="gene ID" value="MTR_0644s0030"/>
</dbReference>
<dbReference type="Proteomes" id="UP000002051">
    <property type="component" value="Unassembled WGS sequence"/>
</dbReference>
<evidence type="ECO:0000256" key="16">
    <source>
        <dbReference type="ARBA" id="ARBA00022723"/>
    </source>
</evidence>
<comment type="function">
    <text evidence="27">Cleaves the carbon-mercury bond of organomercurials such as phenylmercuric acetate. One product is Hg(2+), which is subsequently detoxified by the mercuric reductase.</text>
</comment>
<dbReference type="InterPro" id="IPR053717">
    <property type="entry name" value="MerB_lyase_sf"/>
</dbReference>
<dbReference type="InterPro" id="IPR036163">
    <property type="entry name" value="HMA_dom_sf"/>
</dbReference>
<keyword evidence="20" id="KW-0521">NADP</keyword>
<evidence type="ECO:0000256" key="15">
    <source>
        <dbReference type="ARBA" id="ARBA00022630"/>
    </source>
</evidence>
<dbReference type="InterPro" id="IPR023753">
    <property type="entry name" value="FAD/NAD-binding_dom"/>
</dbReference>
<evidence type="ECO:0000256" key="12">
    <source>
        <dbReference type="ARBA" id="ARBA00014791"/>
    </source>
</evidence>
<dbReference type="InterPro" id="IPR036390">
    <property type="entry name" value="WH_DNA-bd_sf"/>
</dbReference>
<dbReference type="EMBL" id="KL403368">
    <property type="protein sequence ID" value="KEH15703.1"/>
    <property type="molecule type" value="Genomic_DNA"/>
</dbReference>
<dbReference type="SMR" id="A0A072TFB1"/>
<comment type="catalytic activity">
    <reaction evidence="1">
        <text>an alkylmercury + H(+) = an alkane + Hg(2+)</text>
        <dbReference type="Rhea" id="RHEA:18777"/>
        <dbReference type="ChEBI" id="CHEBI:15378"/>
        <dbReference type="ChEBI" id="CHEBI:16793"/>
        <dbReference type="ChEBI" id="CHEBI:18310"/>
        <dbReference type="ChEBI" id="CHEBI:83725"/>
        <dbReference type="EC" id="4.99.1.2"/>
    </reaction>
</comment>
<dbReference type="InterPro" id="IPR036188">
    <property type="entry name" value="FAD/NAD-bd_sf"/>
</dbReference>
<evidence type="ECO:0000256" key="30">
    <source>
        <dbReference type="ARBA" id="ARBA00031725"/>
    </source>
</evidence>
<evidence type="ECO:0000256" key="32">
    <source>
        <dbReference type="ARBA" id="ARBA00045344"/>
    </source>
</evidence>
<evidence type="ECO:0000256" key="4">
    <source>
        <dbReference type="ARBA" id="ARBA00005938"/>
    </source>
</evidence>
<dbReference type="InterPro" id="IPR024259">
    <property type="entry name" value="MerB_HTH_dom"/>
</dbReference>
<dbReference type="NCBIfam" id="NF033555">
    <property type="entry name" value="lyase_MerB"/>
    <property type="match status" value="1"/>
</dbReference>
<evidence type="ECO:0000256" key="18">
    <source>
        <dbReference type="ARBA" id="ARBA00022764"/>
    </source>
</evidence>
<dbReference type="Gene3D" id="3.30.450.410">
    <property type="match status" value="1"/>
</dbReference>
<dbReference type="STRING" id="3880.A0A072TFB1"/>
<dbReference type="GO" id="GO:0050661">
    <property type="term" value="F:NADP binding"/>
    <property type="evidence" value="ECO:0007669"/>
    <property type="project" value="InterPro"/>
</dbReference>
<evidence type="ECO:0000256" key="7">
    <source>
        <dbReference type="ARBA" id="ARBA00011245"/>
    </source>
</evidence>
<evidence type="ECO:0000256" key="14">
    <source>
        <dbReference type="ARBA" id="ARBA00022466"/>
    </source>
</evidence>
<evidence type="ECO:0000256" key="21">
    <source>
        <dbReference type="ARBA" id="ARBA00022914"/>
    </source>
</evidence>
<dbReference type="PROSITE" id="PS01047">
    <property type="entry name" value="HMA_1"/>
    <property type="match status" value="2"/>
</dbReference>
<dbReference type="InterPro" id="IPR016156">
    <property type="entry name" value="FAD/NAD-linked_Rdtase_dimer_sf"/>
</dbReference>
<feature type="region of interest" description="Disordered" evidence="34">
    <location>
        <begin position="276"/>
        <end position="300"/>
    </location>
</feature>
<keyword evidence="22" id="KW-0560">Oxidoreductase</keyword>
<comment type="subunit">
    <text evidence="8">Homodimer.</text>
</comment>
<dbReference type="NCBIfam" id="NF009710">
    <property type="entry name" value="PRK13239.1"/>
    <property type="match status" value="1"/>
</dbReference>
<keyword evidence="26" id="KW-0676">Redox-active center</keyword>
<feature type="chain" id="PRO_5014498673" description="Alkylmercury lyase" evidence="35">
    <location>
        <begin position="20"/>
        <end position="965"/>
    </location>
</feature>
<protein>
    <recommendedName>
        <fullName evidence="13">Alkylmercury lyase</fullName>
        <ecNumber evidence="9">1.16.1.1</ecNumber>
        <ecNumber evidence="10">4.99.1.2</ecNumber>
    </recommendedName>
    <alternativeName>
        <fullName evidence="30">Hg(II) reductase</fullName>
    </alternativeName>
    <alternativeName>
        <fullName evidence="12">Mercuric reductase</fullName>
    </alternativeName>
    <alternativeName>
        <fullName evidence="11">Mercuric transport protein periplasmic component</fullName>
    </alternativeName>
    <alternativeName>
        <fullName evidence="31">Mercury scavenger protein</fullName>
    </alternativeName>
    <alternativeName>
        <fullName evidence="29">Organomercurial lyase</fullName>
    </alternativeName>
    <alternativeName>
        <fullName evidence="28">Periplasmic mercury ion-binding protein</fullName>
    </alternativeName>
</protein>
<dbReference type="SUPFAM" id="SSF51905">
    <property type="entry name" value="FAD/NAD(P)-binding domain"/>
    <property type="match status" value="1"/>
</dbReference>
<dbReference type="InterPro" id="IPR004099">
    <property type="entry name" value="Pyr_nucl-diS_OxRdtase_dimer"/>
</dbReference>
<dbReference type="GO" id="GO:0016152">
    <property type="term" value="F:mercury (II) reductase (NADP+) activity"/>
    <property type="evidence" value="ECO:0007669"/>
    <property type="project" value="UniProtKB-EC"/>
</dbReference>
<comment type="similarity">
    <text evidence="5">Belongs to the class-I pyridine nucleotide-disulfide oxidoreductase family.</text>
</comment>
<name>A0A072TFB1_MEDTR</name>
<dbReference type="Gene3D" id="3.30.390.30">
    <property type="match status" value="1"/>
</dbReference>
<evidence type="ECO:0000256" key="6">
    <source>
        <dbReference type="ARBA" id="ARBA00009443"/>
    </source>
</evidence>
<dbReference type="GO" id="GO:0050660">
    <property type="term" value="F:flavin adenine dinucleotide binding"/>
    <property type="evidence" value="ECO:0000318"/>
    <property type="project" value="GO_Central"/>
</dbReference>